<dbReference type="SUPFAM" id="SSF55383">
    <property type="entry name" value="Copper amine oxidase, domain N"/>
    <property type="match status" value="1"/>
</dbReference>
<evidence type="ECO:0000256" key="2">
    <source>
        <dbReference type="ARBA" id="ARBA00022801"/>
    </source>
</evidence>
<keyword evidence="1" id="KW-0479">Metal-binding</keyword>
<dbReference type="PANTHER" id="PTHR10587:SF133">
    <property type="entry name" value="CHITIN DEACETYLASE 1-RELATED"/>
    <property type="match status" value="1"/>
</dbReference>
<accession>A0ABS6JXY5</accession>
<dbReference type="Pfam" id="PF07833">
    <property type="entry name" value="Cu_amine_oxidN1"/>
    <property type="match status" value="1"/>
</dbReference>
<sequence>MIINGFCKMIVIVIFFIALHTIFPVVGAAEESMLPEAPVYVDGQPINTKYMLKDGHFMVPALFLKHTGARVDWNEEYNSVTFRLDDKYFAVPIGTRYTDTLLPGTEKWVRDTLSTSTVEVHQDIFVPLNDIAKKLGMEVVYRQQTRKTYINTQRELGKGPIRSGRSNADRKLVALTFDDGPENHYTSQILDILKEKRVPATFFVMGKQVRQYPTMMKRMVEEGHGIGNHTFNHPSLPQLSTSEVMREVETTQQTLQWITGRQPDLFRPPYGAITRADQEVLNEMGFRTIMWTVDTLDWTGISGQEILDIVRRDITPGGIILQHNIEVNPDLLRGTVEALPMIIDELRDRGYQFVTVQTMLEAQ</sequence>
<keyword evidence="2" id="KW-0378">Hydrolase</keyword>
<name>A0ABS6JXY5_9BACI</name>
<keyword evidence="5" id="KW-1185">Reference proteome</keyword>
<dbReference type="RefSeq" id="WP_088074508.1">
    <property type="nucleotide sequence ID" value="NZ_JAHQCR010000075.1"/>
</dbReference>
<dbReference type="CDD" id="cd10917">
    <property type="entry name" value="CE4_NodB_like_6s_7s"/>
    <property type="match status" value="1"/>
</dbReference>
<reference evidence="4 5" key="1">
    <citation type="submission" date="2021-06" db="EMBL/GenBank/DDBJ databases">
        <title>Bacillus sp. RD4P76, an endophyte from a halophyte.</title>
        <authorList>
            <person name="Sun J.-Q."/>
        </authorList>
    </citation>
    <scope>NUCLEOTIDE SEQUENCE [LARGE SCALE GENOMIC DNA]</scope>
    <source>
        <strain evidence="4 5">JCM 17098</strain>
    </source>
</reference>
<dbReference type="InterPro" id="IPR002509">
    <property type="entry name" value="NODB_dom"/>
</dbReference>
<evidence type="ECO:0000313" key="4">
    <source>
        <dbReference type="EMBL" id="MBU9723348.1"/>
    </source>
</evidence>
<dbReference type="InterPro" id="IPR011330">
    <property type="entry name" value="Glyco_hydro/deAcase_b/a-brl"/>
</dbReference>
<evidence type="ECO:0000259" key="3">
    <source>
        <dbReference type="PROSITE" id="PS51677"/>
    </source>
</evidence>
<dbReference type="InterPro" id="IPR050248">
    <property type="entry name" value="Polysacc_deacetylase_ArnD"/>
</dbReference>
<dbReference type="PANTHER" id="PTHR10587">
    <property type="entry name" value="GLYCOSYL TRANSFERASE-RELATED"/>
    <property type="match status" value="1"/>
</dbReference>
<dbReference type="InterPro" id="IPR036582">
    <property type="entry name" value="Mao_N_sf"/>
</dbReference>
<dbReference type="PROSITE" id="PS51677">
    <property type="entry name" value="NODB"/>
    <property type="match status" value="1"/>
</dbReference>
<dbReference type="SUPFAM" id="SSF88713">
    <property type="entry name" value="Glycoside hydrolase/deacetylase"/>
    <property type="match status" value="1"/>
</dbReference>
<organism evidence="4 5">
    <name type="scientific">Evansella alkalicola</name>
    <dbReference type="NCBI Taxonomy" id="745819"/>
    <lineage>
        <taxon>Bacteria</taxon>
        <taxon>Bacillati</taxon>
        <taxon>Bacillota</taxon>
        <taxon>Bacilli</taxon>
        <taxon>Bacillales</taxon>
        <taxon>Bacillaceae</taxon>
        <taxon>Evansella</taxon>
    </lineage>
</organism>
<feature type="domain" description="NodB homology" evidence="3">
    <location>
        <begin position="171"/>
        <end position="354"/>
    </location>
</feature>
<comment type="caution">
    <text evidence="4">The sequence shown here is derived from an EMBL/GenBank/DDBJ whole genome shotgun (WGS) entry which is preliminary data.</text>
</comment>
<dbReference type="EMBL" id="JAHQCR010000075">
    <property type="protein sequence ID" value="MBU9723348.1"/>
    <property type="molecule type" value="Genomic_DNA"/>
</dbReference>
<dbReference type="Gene3D" id="3.20.20.370">
    <property type="entry name" value="Glycoside hydrolase/deacetylase"/>
    <property type="match status" value="1"/>
</dbReference>
<evidence type="ECO:0000256" key="1">
    <source>
        <dbReference type="ARBA" id="ARBA00022723"/>
    </source>
</evidence>
<proteinExistence type="predicted"/>
<dbReference type="Pfam" id="PF01522">
    <property type="entry name" value="Polysacc_deac_1"/>
    <property type="match status" value="1"/>
</dbReference>
<dbReference type="InterPro" id="IPR012854">
    <property type="entry name" value="Cu_amine_oxidase-like_N"/>
</dbReference>
<evidence type="ECO:0000313" key="5">
    <source>
        <dbReference type="Proteomes" id="UP000790580"/>
    </source>
</evidence>
<dbReference type="Proteomes" id="UP000790580">
    <property type="component" value="Unassembled WGS sequence"/>
</dbReference>
<gene>
    <name evidence="4" type="ORF">KS407_18175</name>
</gene>
<protein>
    <submittedName>
        <fullName evidence="4">Polysaccharide deacetylase family protein</fullName>
    </submittedName>
</protein>